<reference evidence="1" key="1">
    <citation type="submission" date="2019-07" db="EMBL/GenBank/DDBJ databases">
        <authorList>
            <person name="Dittberner H."/>
        </authorList>
    </citation>
    <scope>NUCLEOTIDE SEQUENCE [LARGE SCALE GENOMIC DNA]</scope>
</reference>
<dbReference type="AlphaFoldDB" id="A0A565BDE9"/>
<proteinExistence type="predicted"/>
<sequence length="98" mass="11128">MTNQISENQARRESNPNKIDIEEIGDKLELVKQDQEGIAILCARPLRLLVRRSLVNQGDCLRITVSNVTVIGARWNLAGRKMRTMSWTNSISLQHNSL</sequence>
<organism evidence="1 2">
    <name type="scientific">Arabis nemorensis</name>
    <dbReference type="NCBI Taxonomy" id="586526"/>
    <lineage>
        <taxon>Eukaryota</taxon>
        <taxon>Viridiplantae</taxon>
        <taxon>Streptophyta</taxon>
        <taxon>Embryophyta</taxon>
        <taxon>Tracheophyta</taxon>
        <taxon>Spermatophyta</taxon>
        <taxon>Magnoliopsida</taxon>
        <taxon>eudicotyledons</taxon>
        <taxon>Gunneridae</taxon>
        <taxon>Pentapetalae</taxon>
        <taxon>rosids</taxon>
        <taxon>malvids</taxon>
        <taxon>Brassicales</taxon>
        <taxon>Brassicaceae</taxon>
        <taxon>Arabideae</taxon>
        <taxon>Arabis</taxon>
    </lineage>
</organism>
<gene>
    <name evidence="1" type="ORF">ANE_LOCUS10064</name>
</gene>
<accession>A0A565BDE9</accession>
<evidence type="ECO:0000313" key="2">
    <source>
        <dbReference type="Proteomes" id="UP000489600"/>
    </source>
</evidence>
<dbReference type="Proteomes" id="UP000489600">
    <property type="component" value="Unassembled WGS sequence"/>
</dbReference>
<keyword evidence="2" id="KW-1185">Reference proteome</keyword>
<comment type="caution">
    <text evidence="1">The sequence shown here is derived from an EMBL/GenBank/DDBJ whole genome shotgun (WGS) entry which is preliminary data.</text>
</comment>
<protein>
    <submittedName>
        <fullName evidence="1">Uncharacterized protein</fullName>
    </submittedName>
</protein>
<evidence type="ECO:0000313" key="1">
    <source>
        <dbReference type="EMBL" id="VVA99619.1"/>
    </source>
</evidence>
<name>A0A565BDE9_9BRAS</name>
<dbReference type="EMBL" id="CABITT030000003">
    <property type="protein sequence ID" value="VVA99619.1"/>
    <property type="molecule type" value="Genomic_DNA"/>
</dbReference>